<sequence length="130" mass="14617">MDNHDPDEEAEQAHLMPPSLGLDAQQNNSSNNHNAATTTRERSLSDLNHEGLLHPRPESSASSRSSQIIEKLEEEAGRKDQSDFGVKQHISRSIRSLFMLSRASGIEREEFEQLVKTELDVLGMVEEDLH</sequence>
<accession>A0A8H7TL04</accession>
<feature type="compositionally biased region" description="Acidic residues" evidence="1">
    <location>
        <begin position="1"/>
        <end position="10"/>
    </location>
</feature>
<evidence type="ECO:0000313" key="3">
    <source>
        <dbReference type="Proteomes" id="UP000616885"/>
    </source>
</evidence>
<gene>
    <name evidence="2" type="ORF">IM811_013256</name>
</gene>
<dbReference type="EMBL" id="JADCTT010000005">
    <property type="protein sequence ID" value="KAF9751462.1"/>
    <property type="molecule type" value="Genomic_DNA"/>
</dbReference>
<dbReference type="AlphaFoldDB" id="A0A8H7TL04"/>
<organism evidence="2 3">
    <name type="scientific">Bionectria ochroleuca</name>
    <name type="common">Gliocladium roseum</name>
    <dbReference type="NCBI Taxonomy" id="29856"/>
    <lineage>
        <taxon>Eukaryota</taxon>
        <taxon>Fungi</taxon>
        <taxon>Dikarya</taxon>
        <taxon>Ascomycota</taxon>
        <taxon>Pezizomycotina</taxon>
        <taxon>Sordariomycetes</taxon>
        <taxon>Hypocreomycetidae</taxon>
        <taxon>Hypocreales</taxon>
        <taxon>Bionectriaceae</taxon>
        <taxon>Clonostachys</taxon>
    </lineage>
</organism>
<name>A0A8H7TL04_BIOOC</name>
<feature type="compositionally biased region" description="Basic and acidic residues" evidence="1">
    <location>
        <begin position="70"/>
        <end position="82"/>
    </location>
</feature>
<dbReference type="Proteomes" id="UP000616885">
    <property type="component" value="Unassembled WGS sequence"/>
</dbReference>
<proteinExistence type="predicted"/>
<comment type="caution">
    <text evidence="2">The sequence shown here is derived from an EMBL/GenBank/DDBJ whole genome shotgun (WGS) entry which is preliminary data.</text>
</comment>
<feature type="compositionally biased region" description="Basic and acidic residues" evidence="1">
    <location>
        <begin position="39"/>
        <end position="57"/>
    </location>
</feature>
<reference evidence="2" key="1">
    <citation type="submission" date="2020-10" db="EMBL/GenBank/DDBJ databases">
        <title>High-Quality Genome Resource of Clonostachys rosea strain S41 by Oxford Nanopore Long-Read Sequencing.</title>
        <authorList>
            <person name="Wang H."/>
        </authorList>
    </citation>
    <scope>NUCLEOTIDE SEQUENCE</scope>
    <source>
        <strain evidence="2">S41</strain>
    </source>
</reference>
<evidence type="ECO:0000256" key="1">
    <source>
        <dbReference type="SAM" id="MobiDB-lite"/>
    </source>
</evidence>
<evidence type="ECO:0000313" key="2">
    <source>
        <dbReference type="EMBL" id="KAF9751462.1"/>
    </source>
</evidence>
<feature type="region of interest" description="Disordered" evidence="1">
    <location>
        <begin position="1"/>
        <end position="85"/>
    </location>
</feature>
<feature type="compositionally biased region" description="Low complexity" evidence="1">
    <location>
        <begin position="24"/>
        <end position="38"/>
    </location>
</feature>
<protein>
    <submittedName>
        <fullName evidence="2">Uncharacterized protein</fullName>
    </submittedName>
</protein>